<proteinExistence type="inferred from homology"/>
<dbReference type="InterPro" id="IPR036591">
    <property type="entry name" value="YggU-like_sf"/>
</dbReference>
<comment type="similarity">
    <text evidence="1 2">Belongs to the UPF0235 family.</text>
</comment>
<evidence type="ECO:0000313" key="3">
    <source>
        <dbReference type="EMBL" id="HHE31256.1"/>
    </source>
</evidence>
<dbReference type="SUPFAM" id="SSF69786">
    <property type="entry name" value="YggU-like"/>
    <property type="match status" value="1"/>
</dbReference>
<evidence type="ECO:0000256" key="1">
    <source>
        <dbReference type="ARBA" id="ARBA00010364"/>
    </source>
</evidence>
<sequence>MPFVGQKGGDACLSVRVQPRSSKSGIAGRYGEQLKICLKSAPVDNAANKECCELVAKALGLPRSSVSVMNGASSRSKVLRVEGMSPAELRKALSSMLGDEPEAGS</sequence>
<dbReference type="PANTHER" id="PTHR13420">
    <property type="entry name" value="UPF0235 PROTEIN C15ORF40"/>
    <property type="match status" value="1"/>
</dbReference>
<gene>
    <name evidence="3" type="ORF">ENL07_01105</name>
</gene>
<reference evidence="3" key="1">
    <citation type="journal article" date="2020" name="mSystems">
        <title>Genome- and Community-Level Interaction Insights into Carbon Utilization and Element Cycling Functions of Hydrothermarchaeota in Hydrothermal Sediment.</title>
        <authorList>
            <person name="Zhou Z."/>
            <person name="Liu Y."/>
            <person name="Xu W."/>
            <person name="Pan J."/>
            <person name="Luo Z.H."/>
            <person name="Li M."/>
        </authorList>
    </citation>
    <scope>NUCLEOTIDE SEQUENCE [LARGE SCALE GENOMIC DNA]</scope>
    <source>
        <strain evidence="3">HyVt-633</strain>
    </source>
</reference>
<dbReference type="GO" id="GO:0005737">
    <property type="term" value="C:cytoplasm"/>
    <property type="evidence" value="ECO:0007669"/>
    <property type="project" value="TreeGrafter"/>
</dbReference>
<dbReference type="PANTHER" id="PTHR13420:SF7">
    <property type="entry name" value="UPF0235 PROTEIN C15ORF40"/>
    <property type="match status" value="1"/>
</dbReference>
<organism evidence="3">
    <name type="scientific">Chlorobaculum parvum</name>
    <dbReference type="NCBI Taxonomy" id="274539"/>
    <lineage>
        <taxon>Bacteria</taxon>
        <taxon>Pseudomonadati</taxon>
        <taxon>Chlorobiota</taxon>
        <taxon>Chlorobiia</taxon>
        <taxon>Chlorobiales</taxon>
        <taxon>Chlorobiaceae</taxon>
        <taxon>Chlorobaculum</taxon>
    </lineage>
</organism>
<dbReference type="Gene3D" id="3.30.1200.10">
    <property type="entry name" value="YggU-like"/>
    <property type="match status" value="1"/>
</dbReference>
<dbReference type="Proteomes" id="UP000886058">
    <property type="component" value="Unassembled WGS sequence"/>
</dbReference>
<name>A0A7C5DCX0_9CHLB</name>
<dbReference type="EMBL" id="DRSQ01000025">
    <property type="protein sequence ID" value="HHE31256.1"/>
    <property type="molecule type" value="Genomic_DNA"/>
</dbReference>
<dbReference type="InterPro" id="IPR003746">
    <property type="entry name" value="DUF167"/>
</dbReference>
<protein>
    <recommendedName>
        <fullName evidence="2">UPF0235 protein ENL07_01105</fullName>
    </recommendedName>
</protein>
<dbReference type="AlphaFoldDB" id="A0A7C5DCX0"/>
<dbReference type="NCBIfam" id="TIGR00251">
    <property type="entry name" value="DUF167 family protein"/>
    <property type="match status" value="1"/>
</dbReference>
<dbReference type="Pfam" id="PF02594">
    <property type="entry name" value="DUF167"/>
    <property type="match status" value="1"/>
</dbReference>
<dbReference type="HAMAP" id="MF_00634">
    <property type="entry name" value="UPF0235"/>
    <property type="match status" value="1"/>
</dbReference>
<evidence type="ECO:0000256" key="2">
    <source>
        <dbReference type="HAMAP-Rule" id="MF_00634"/>
    </source>
</evidence>
<accession>A0A7C5DCX0</accession>
<dbReference type="SMART" id="SM01152">
    <property type="entry name" value="DUF167"/>
    <property type="match status" value="1"/>
</dbReference>
<comment type="caution">
    <text evidence="3">The sequence shown here is derived from an EMBL/GenBank/DDBJ whole genome shotgun (WGS) entry which is preliminary data.</text>
</comment>